<feature type="transmembrane region" description="Helical" evidence="7">
    <location>
        <begin position="57"/>
        <end position="78"/>
    </location>
</feature>
<keyword evidence="2" id="KW-0813">Transport</keyword>
<keyword evidence="3" id="KW-1003">Cell membrane</keyword>
<evidence type="ECO:0000259" key="8">
    <source>
        <dbReference type="PROSITE" id="PS50850"/>
    </source>
</evidence>
<feature type="transmembrane region" description="Helical" evidence="7">
    <location>
        <begin position="90"/>
        <end position="108"/>
    </location>
</feature>
<sequence length="386" mass="38238">MVTIRLLFMTEGFPRTQGSQHILARVKNVLPLCAAGFVTAFGAHGVASGLGFLQTNLLALGLLLAIYDGAEIVLKPVFGSLADRIGPRPVLLGGLVAFVVASAAFVLIDNIAVARFGQGVAAAAFSPAAGAMVARLTPAGAKGKAFGRYGAWKGVGYTAGPLLGGVLIHLGGFDLLFLTMAALAAAVGAWVLTVPALKPLPRHRQTLADLAKRLSHSDFLRPTAALAASAAALATAVGFLPVKAAQHGPIVTGAAVSLLAITAALVQPRLGRALDAGRVTARPGIRAGVLTAAAGFVAAAVIPGLAGALVAALLIGAGSGAVTPLAFAALATATPEERLGQTMGSAEVGRELGDAGGPLLVGGLASLASLPAGLLGLAAVIALTAW</sequence>
<name>A0ABP7BUV4_9PSEU</name>
<comment type="caution">
    <text evidence="9">The sequence shown here is derived from an EMBL/GenBank/DDBJ whole genome shotgun (WGS) entry which is preliminary data.</text>
</comment>
<dbReference type="Proteomes" id="UP001500711">
    <property type="component" value="Unassembled WGS sequence"/>
</dbReference>
<dbReference type="Pfam" id="PF07690">
    <property type="entry name" value="MFS_1"/>
    <property type="match status" value="1"/>
</dbReference>
<dbReference type="InterPro" id="IPR050171">
    <property type="entry name" value="MFS_Transporters"/>
</dbReference>
<evidence type="ECO:0000256" key="2">
    <source>
        <dbReference type="ARBA" id="ARBA00022448"/>
    </source>
</evidence>
<feature type="transmembrane region" description="Helical" evidence="7">
    <location>
        <begin position="150"/>
        <end position="170"/>
    </location>
</feature>
<feature type="transmembrane region" description="Helical" evidence="7">
    <location>
        <begin position="120"/>
        <end position="138"/>
    </location>
</feature>
<feature type="transmembrane region" description="Helical" evidence="7">
    <location>
        <begin position="359"/>
        <end position="383"/>
    </location>
</feature>
<dbReference type="PANTHER" id="PTHR23517:SF3">
    <property type="entry name" value="INTEGRAL MEMBRANE TRANSPORT PROTEIN"/>
    <property type="match status" value="1"/>
</dbReference>
<proteinExistence type="predicted"/>
<dbReference type="PRINTS" id="PR01035">
    <property type="entry name" value="TCRTETA"/>
</dbReference>
<protein>
    <recommendedName>
        <fullName evidence="8">Major facilitator superfamily (MFS) profile domain-containing protein</fullName>
    </recommendedName>
</protein>
<feature type="transmembrane region" description="Helical" evidence="7">
    <location>
        <begin position="176"/>
        <end position="198"/>
    </location>
</feature>
<keyword evidence="4 7" id="KW-0812">Transmembrane</keyword>
<accession>A0ABP7BUV4</accession>
<dbReference type="InterPro" id="IPR036259">
    <property type="entry name" value="MFS_trans_sf"/>
</dbReference>
<keyword evidence="6 7" id="KW-0472">Membrane</keyword>
<dbReference type="EMBL" id="BAABBE010000024">
    <property type="protein sequence ID" value="GAA3670502.1"/>
    <property type="molecule type" value="Genomic_DNA"/>
</dbReference>
<dbReference type="InterPro" id="IPR020846">
    <property type="entry name" value="MFS_dom"/>
</dbReference>
<dbReference type="PANTHER" id="PTHR23517">
    <property type="entry name" value="RESISTANCE PROTEIN MDTM, PUTATIVE-RELATED-RELATED"/>
    <property type="match status" value="1"/>
</dbReference>
<reference evidence="10" key="1">
    <citation type="journal article" date="2019" name="Int. J. Syst. Evol. Microbiol.">
        <title>The Global Catalogue of Microorganisms (GCM) 10K type strain sequencing project: providing services to taxonomists for standard genome sequencing and annotation.</title>
        <authorList>
            <consortium name="The Broad Institute Genomics Platform"/>
            <consortium name="The Broad Institute Genome Sequencing Center for Infectious Disease"/>
            <person name="Wu L."/>
            <person name="Ma J."/>
        </authorList>
    </citation>
    <scope>NUCLEOTIDE SEQUENCE [LARGE SCALE GENOMIC DNA]</scope>
    <source>
        <strain evidence="10">JCM 17494</strain>
    </source>
</reference>
<dbReference type="InterPro" id="IPR001958">
    <property type="entry name" value="Tet-R_TetA/multi-R_MdtG-like"/>
</dbReference>
<comment type="subcellular location">
    <subcellularLocation>
        <location evidence="1">Cell membrane</location>
        <topology evidence="1">Multi-pass membrane protein</topology>
    </subcellularLocation>
</comment>
<evidence type="ECO:0000256" key="7">
    <source>
        <dbReference type="SAM" id="Phobius"/>
    </source>
</evidence>
<feature type="transmembrane region" description="Helical" evidence="7">
    <location>
        <begin position="248"/>
        <end position="266"/>
    </location>
</feature>
<feature type="transmembrane region" description="Helical" evidence="7">
    <location>
        <begin position="219"/>
        <end position="242"/>
    </location>
</feature>
<gene>
    <name evidence="9" type="ORF">GCM10022267_66620</name>
</gene>
<dbReference type="Gene3D" id="1.20.1250.20">
    <property type="entry name" value="MFS general substrate transporter like domains"/>
    <property type="match status" value="1"/>
</dbReference>
<feature type="transmembrane region" description="Helical" evidence="7">
    <location>
        <begin position="287"/>
        <end position="315"/>
    </location>
</feature>
<feature type="domain" description="Major facilitator superfamily (MFS) profile" evidence="8">
    <location>
        <begin position="1"/>
        <end position="386"/>
    </location>
</feature>
<dbReference type="InterPro" id="IPR011701">
    <property type="entry name" value="MFS"/>
</dbReference>
<evidence type="ECO:0000313" key="9">
    <source>
        <dbReference type="EMBL" id="GAA3670502.1"/>
    </source>
</evidence>
<dbReference type="SUPFAM" id="SSF103473">
    <property type="entry name" value="MFS general substrate transporter"/>
    <property type="match status" value="1"/>
</dbReference>
<dbReference type="PROSITE" id="PS50850">
    <property type="entry name" value="MFS"/>
    <property type="match status" value="1"/>
</dbReference>
<organism evidence="9 10">
    <name type="scientific">Lentzea roselyniae</name>
    <dbReference type="NCBI Taxonomy" id="531940"/>
    <lineage>
        <taxon>Bacteria</taxon>
        <taxon>Bacillati</taxon>
        <taxon>Actinomycetota</taxon>
        <taxon>Actinomycetes</taxon>
        <taxon>Pseudonocardiales</taxon>
        <taxon>Pseudonocardiaceae</taxon>
        <taxon>Lentzea</taxon>
    </lineage>
</organism>
<evidence type="ECO:0000256" key="3">
    <source>
        <dbReference type="ARBA" id="ARBA00022475"/>
    </source>
</evidence>
<keyword evidence="10" id="KW-1185">Reference proteome</keyword>
<evidence type="ECO:0000256" key="1">
    <source>
        <dbReference type="ARBA" id="ARBA00004651"/>
    </source>
</evidence>
<evidence type="ECO:0000256" key="6">
    <source>
        <dbReference type="ARBA" id="ARBA00023136"/>
    </source>
</evidence>
<evidence type="ECO:0000256" key="4">
    <source>
        <dbReference type="ARBA" id="ARBA00022692"/>
    </source>
</evidence>
<evidence type="ECO:0000256" key="5">
    <source>
        <dbReference type="ARBA" id="ARBA00022989"/>
    </source>
</evidence>
<keyword evidence="5 7" id="KW-1133">Transmembrane helix</keyword>
<evidence type="ECO:0000313" key="10">
    <source>
        <dbReference type="Proteomes" id="UP001500711"/>
    </source>
</evidence>
<feature type="transmembrane region" description="Helical" evidence="7">
    <location>
        <begin position="29"/>
        <end position="51"/>
    </location>
</feature>